<dbReference type="PANTHER" id="PTHR45954">
    <property type="entry name" value="LD33695P"/>
    <property type="match status" value="1"/>
</dbReference>
<dbReference type="PROSITE" id="PS50877">
    <property type="entry name" value="GOLOCO"/>
    <property type="match status" value="3"/>
</dbReference>
<feature type="region of interest" description="Disordered" evidence="11">
    <location>
        <begin position="406"/>
        <end position="425"/>
    </location>
</feature>
<keyword evidence="4" id="KW-1003">Cell membrane</keyword>
<evidence type="ECO:0000313" key="14">
    <source>
        <dbReference type="EMBL" id="CAF3869169.1"/>
    </source>
</evidence>
<evidence type="ECO:0000256" key="4">
    <source>
        <dbReference type="ARBA" id="ARBA00022475"/>
    </source>
</evidence>
<organism evidence="14 16">
    <name type="scientific">Rotaria magnacalcarata</name>
    <dbReference type="NCBI Taxonomy" id="392030"/>
    <lineage>
        <taxon>Eukaryota</taxon>
        <taxon>Metazoa</taxon>
        <taxon>Spiralia</taxon>
        <taxon>Gnathifera</taxon>
        <taxon>Rotifera</taxon>
        <taxon>Eurotatoria</taxon>
        <taxon>Bdelloidea</taxon>
        <taxon>Philodinida</taxon>
        <taxon>Philodinidae</taxon>
        <taxon>Rotaria</taxon>
    </lineage>
</organism>
<feature type="repeat" description="TPR" evidence="10">
    <location>
        <begin position="44"/>
        <end position="77"/>
    </location>
</feature>
<dbReference type="Proteomes" id="UP000663866">
    <property type="component" value="Unassembled WGS sequence"/>
</dbReference>
<dbReference type="AlphaFoldDB" id="A0A819FMF6"/>
<protein>
    <submittedName>
        <fullName evidence="14">Uncharacterized protein</fullName>
    </submittedName>
</protein>
<reference evidence="14" key="1">
    <citation type="submission" date="2021-02" db="EMBL/GenBank/DDBJ databases">
        <authorList>
            <person name="Nowell W R."/>
        </authorList>
    </citation>
    <scope>NUCLEOTIDE SEQUENCE</scope>
</reference>
<dbReference type="SMART" id="SM00028">
    <property type="entry name" value="TPR"/>
    <property type="match status" value="2"/>
</dbReference>
<dbReference type="PROSITE" id="PS50005">
    <property type="entry name" value="TPR"/>
    <property type="match status" value="1"/>
</dbReference>
<evidence type="ECO:0000256" key="8">
    <source>
        <dbReference type="ARBA" id="ARBA00022803"/>
    </source>
</evidence>
<accession>A0A819FMF6</accession>
<gene>
    <name evidence="14" type="ORF">OVN521_LOCUS7824</name>
    <name evidence="15" type="ORF">UXM345_LOCUS27535</name>
    <name evidence="12" type="ORF">WKI299_LOCUS9445</name>
    <name evidence="13" type="ORF">XDN619_LOCUS11765</name>
</gene>
<dbReference type="SMART" id="SM00390">
    <property type="entry name" value="GoLoco"/>
    <property type="match status" value="4"/>
</dbReference>
<evidence type="ECO:0000313" key="16">
    <source>
        <dbReference type="Proteomes" id="UP000663866"/>
    </source>
</evidence>
<dbReference type="Proteomes" id="UP000663887">
    <property type="component" value="Unassembled WGS sequence"/>
</dbReference>
<keyword evidence="9" id="KW-0472">Membrane</keyword>
<dbReference type="Gene3D" id="1.25.40.10">
    <property type="entry name" value="Tetratricopeptide repeat domain"/>
    <property type="match status" value="3"/>
</dbReference>
<dbReference type="GO" id="GO:0001965">
    <property type="term" value="F:G-protein alpha-subunit binding"/>
    <property type="evidence" value="ECO:0007669"/>
    <property type="project" value="TreeGrafter"/>
</dbReference>
<dbReference type="Proteomes" id="UP000663842">
    <property type="component" value="Unassembled WGS sequence"/>
</dbReference>
<dbReference type="SUPFAM" id="SSF48452">
    <property type="entry name" value="TPR-like"/>
    <property type="match status" value="1"/>
</dbReference>
<dbReference type="GO" id="GO:0000132">
    <property type="term" value="P:establishment of mitotic spindle orientation"/>
    <property type="evidence" value="ECO:0007669"/>
    <property type="project" value="TreeGrafter"/>
</dbReference>
<dbReference type="InterPro" id="IPR052386">
    <property type="entry name" value="GPSM"/>
</dbReference>
<evidence type="ECO:0000313" key="13">
    <source>
        <dbReference type="EMBL" id="CAF2066805.1"/>
    </source>
</evidence>
<evidence type="ECO:0000313" key="12">
    <source>
        <dbReference type="EMBL" id="CAF2046973.1"/>
    </source>
</evidence>
<evidence type="ECO:0000256" key="5">
    <source>
        <dbReference type="ARBA" id="ARBA00022490"/>
    </source>
</evidence>
<proteinExistence type="inferred from homology"/>
<evidence type="ECO:0000256" key="2">
    <source>
        <dbReference type="ARBA" id="ARBA00004496"/>
    </source>
</evidence>
<evidence type="ECO:0000313" key="15">
    <source>
        <dbReference type="EMBL" id="CAF4192771.1"/>
    </source>
</evidence>
<dbReference type="EMBL" id="CAJNRG010004512">
    <property type="protein sequence ID" value="CAF2066805.1"/>
    <property type="molecule type" value="Genomic_DNA"/>
</dbReference>
<dbReference type="Pfam" id="PF13181">
    <property type="entry name" value="TPR_8"/>
    <property type="match status" value="1"/>
</dbReference>
<dbReference type="GO" id="GO:0005938">
    <property type="term" value="C:cell cortex"/>
    <property type="evidence" value="ECO:0007669"/>
    <property type="project" value="TreeGrafter"/>
</dbReference>
<dbReference type="InterPro" id="IPR011990">
    <property type="entry name" value="TPR-like_helical_dom_sf"/>
</dbReference>
<dbReference type="Proteomes" id="UP000663856">
    <property type="component" value="Unassembled WGS sequence"/>
</dbReference>
<comment type="subcellular location">
    <subcellularLocation>
        <location evidence="1">Cell membrane</location>
    </subcellularLocation>
    <subcellularLocation>
        <location evidence="2">Cytoplasm</location>
    </subcellularLocation>
</comment>
<evidence type="ECO:0000256" key="11">
    <source>
        <dbReference type="SAM" id="MobiDB-lite"/>
    </source>
</evidence>
<dbReference type="EMBL" id="CAJOBF010005976">
    <property type="protein sequence ID" value="CAF4192771.1"/>
    <property type="molecule type" value="Genomic_DNA"/>
</dbReference>
<dbReference type="PANTHER" id="PTHR45954:SF1">
    <property type="entry name" value="LD33695P"/>
    <property type="match status" value="1"/>
</dbReference>
<evidence type="ECO:0000256" key="9">
    <source>
        <dbReference type="ARBA" id="ARBA00023136"/>
    </source>
</evidence>
<dbReference type="EMBL" id="CAJNRF010003054">
    <property type="protein sequence ID" value="CAF2046973.1"/>
    <property type="molecule type" value="Genomic_DNA"/>
</dbReference>
<dbReference type="Pfam" id="PF13424">
    <property type="entry name" value="TPR_12"/>
    <property type="match status" value="1"/>
</dbReference>
<evidence type="ECO:0000256" key="1">
    <source>
        <dbReference type="ARBA" id="ARBA00004236"/>
    </source>
</evidence>
<name>A0A819FMF6_9BILA</name>
<evidence type="ECO:0000256" key="6">
    <source>
        <dbReference type="ARBA" id="ARBA00022553"/>
    </source>
</evidence>
<comment type="caution">
    <text evidence="14">The sequence shown here is derived from an EMBL/GenBank/DDBJ whole genome shotgun (WGS) entry which is preliminary data.</text>
</comment>
<dbReference type="InterPro" id="IPR003109">
    <property type="entry name" value="GoLoco_motif"/>
</dbReference>
<dbReference type="GO" id="GO:0005092">
    <property type="term" value="F:GDP-dissociation inhibitor activity"/>
    <property type="evidence" value="ECO:0007669"/>
    <property type="project" value="TreeGrafter"/>
</dbReference>
<keyword evidence="16" id="KW-1185">Reference proteome</keyword>
<dbReference type="InterPro" id="IPR019734">
    <property type="entry name" value="TPR_rpt"/>
</dbReference>
<keyword evidence="5" id="KW-0963">Cytoplasm</keyword>
<dbReference type="EMBL" id="CAJOBG010000879">
    <property type="protein sequence ID" value="CAF3869169.1"/>
    <property type="molecule type" value="Genomic_DNA"/>
</dbReference>
<evidence type="ECO:0000256" key="10">
    <source>
        <dbReference type="PROSITE-ProRule" id="PRU00339"/>
    </source>
</evidence>
<keyword evidence="6" id="KW-0597">Phosphoprotein</keyword>
<evidence type="ECO:0000256" key="7">
    <source>
        <dbReference type="ARBA" id="ARBA00022737"/>
    </source>
</evidence>
<comment type="similarity">
    <text evidence="3">Belongs to the GPSM family.</text>
</comment>
<evidence type="ECO:0000256" key="3">
    <source>
        <dbReference type="ARBA" id="ARBA00006600"/>
    </source>
</evidence>
<keyword evidence="8 10" id="KW-0802">TPR repeat</keyword>
<sequence>MAEGRASGNTDNDNYLLQDYSTSIEYFDKLLTIATESNDQEGQRCARTNLANAYLYSGDFDRALHHYREVMMLSETMNDELSIAQSSFMLGRVYNIKQDYATSIFFHEKHLNLAYKFQDYKAQCQAYFILSQLYEKIQQYDKAKKYQNLYESLSGEINETNEKKPPSKSSLLKSLRAESISVSLSESHIANATRSNSVVSNNLINSTDEKSIINTNKRNKLSFIQHFTKKSPIGIRKKSLKADPEELVDLVCRMQNTRFDDQRCDIKTANDQSDKNTSVEHNSNSHLEDIFKVVDRLQQSRLDDQRTDFPNPTNSRNATAKMTRLLSVNEQFLDQLAKCQDARMDDQRAVLLPLSNSNNKLSTARPISPVPIIKASDIKQSKNQSTSKTLPDEDFFSALNRLQATRADPLHTDIPSKRKLPLKKP</sequence>
<keyword evidence="7" id="KW-0677">Repeat</keyword>
<dbReference type="GO" id="GO:0005886">
    <property type="term" value="C:plasma membrane"/>
    <property type="evidence" value="ECO:0007669"/>
    <property type="project" value="UniProtKB-SubCell"/>
</dbReference>